<keyword evidence="1" id="KW-0067">ATP-binding</keyword>
<comment type="caution">
    <text evidence="1">The sequence shown here is derived from an EMBL/GenBank/DDBJ whole genome shotgun (WGS) entry which is preliminary data.</text>
</comment>
<gene>
    <name evidence="1" type="ORF">FHS18_004032</name>
</gene>
<sequence>MDKDMLQFMMNLEANLDRLYKEHGARQCTMCDEIKINCFPFFITGIPYCADCEDLTPEGGVN</sequence>
<keyword evidence="1" id="KW-0378">Hydrolase</keyword>
<dbReference type="Proteomes" id="UP000570361">
    <property type="component" value="Unassembled WGS sequence"/>
</dbReference>
<keyword evidence="1" id="KW-0347">Helicase</keyword>
<organism evidence="1 2">
    <name type="scientific">Paenibacillus phyllosphaerae</name>
    <dbReference type="NCBI Taxonomy" id="274593"/>
    <lineage>
        <taxon>Bacteria</taxon>
        <taxon>Bacillati</taxon>
        <taxon>Bacillota</taxon>
        <taxon>Bacilli</taxon>
        <taxon>Bacillales</taxon>
        <taxon>Paenibacillaceae</taxon>
        <taxon>Paenibacillus</taxon>
    </lineage>
</organism>
<dbReference type="AlphaFoldDB" id="A0A7W5B045"/>
<evidence type="ECO:0000313" key="2">
    <source>
        <dbReference type="Proteomes" id="UP000570361"/>
    </source>
</evidence>
<keyword evidence="2" id="KW-1185">Reference proteome</keyword>
<name>A0A7W5B045_9BACL</name>
<evidence type="ECO:0000313" key="1">
    <source>
        <dbReference type="EMBL" id="MBB3111964.1"/>
    </source>
</evidence>
<protein>
    <submittedName>
        <fullName evidence="1">Late competence protein required for DNA uptake (Superfamily II DNA/RNA helicase)</fullName>
    </submittedName>
</protein>
<dbReference type="EMBL" id="JACHXK010000009">
    <property type="protein sequence ID" value="MBB3111964.1"/>
    <property type="molecule type" value="Genomic_DNA"/>
</dbReference>
<reference evidence="1 2" key="1">
    <citation type="submission" date="2020-08" db="EMBL/GenBank/DDBJ databases">
        <title>Genomic Encyclopedia of Type Strains, Phase III (KMG-III): the genomes of soil and plant-associated and newly described type strains.</title>
        <authorList>
            <person name="Whitman W."/>
        </authorList>
    </citation>
    <scope>NUCLEOTIDE SEQUENCE [LARGE SCALE GENOMIC DNA]</scope>
    <source>
        <strain evidence="1 2">CECT 5862</strain>
    </source>
</reference>
<dbReference type="GO" id="GO:0004386">
    <property type="term" value="F:helicase activity"/>
    <property type="evidence" value="ECO:0007669"/>
    <property type="project" value="UniProtKB-KW"/>
</dbReference>
<accession>A0A7W5B045</accession>
<proteinExistence type="predicted"/>
<keyword evidence="1" id="KW-0547">Nucleotide-binding</keyword>